<evidence type="ECO:0008006" key="7">
    <source>
        <dbReference type="Google" id="ProtNLM"/>
    </source>
</evidence>
<dbReference type="RefSeq" id="WP_052897582.1">
    <property type="nucleotide sequence ID" value="NZ_JRXE01000003.1"/>
</dbReference>
<dbReference type="STRING" id="1560201.NG42_02770"/>
<evidence type="ECO:0000313" key="5">
    <source>
        <dbReference type="Proteomes" id="UP000036851"/>
    </source>
</evidence>
<accession>A0A0L7T1L7</accession>
<sequence>MKILHAAETIKGGVATVLKQLVSAQQDDKALYQIRCLIPEDQAIELDTAHEENIVRWKREGRSVGALVAFAVSFCKTVLKFKPDIVHLHSSFAGVIGRTCLIFLYPVVRPKVFYCPHAFSFLMETSGKKKRLYALIEKALLPMTDAIICVSQYEADKAKEHGINPDKLFVVHNGVGFRTLSNKDNSDVDNHEINLLFVGRFDYQKGYDILIEAMKKVANPNIKLTLIGDTVHGSQAIEKLPDAEYTGWLKSGQMEYYFRAADVLVIPSRWEGFAMVPLEAMSYSLPVISSDATSLPEVVVNGDTGYLFKNGDVNSLVSVLNNLDKSELRVMGQKGNAFFTQNFTSQAMISKTHTLYAELFNK</sequence>
<dbReference type="EMBL" id="JRXF01000038">
    <property type="protein sequence ID" value="KOC89223.1"/>
    <property type="molecule type" value="Genomic_DNA"/>
</dbReference>
<dbReference type="Pfam" id="PF13439">
    <property type="entry name" value="Glyco_transf_4"/>
    <property type="match status" value="1"/>
</dbReference>
<dbReference type="PANTHER" id="PTHR45947">
    <property type="entry name" value="SULFOQUINOVOSYL TRANSFERASE SQD2"/>
    <property type="match status" value="1"/>
</dbReference>
<protein>
    <recommendedName>
        <fullName evidence="7">Glycosyl transferase</fullName>
    </recommendedName>
</protein>
<dbReference type="GO" id="GO:0016757">
    <property type="term" value="F:glycosyltransferase activity"/>
    <property type="evidence" value="ECO:0007669"/>
    <property type="project" value="InterPro"/>
</dbReference>
<dbReference type="PATRIC" id="fig|1560201.3.peg.595"/>
<dbReference type="SUPFAM" id="SSF53756">
    <property type="entry name" value="UDP-Glycosyltransferase/glycogen phosphorylase"/>
    <property type="match status" value="1"/>
</dbReference>
<reference evidence="5 6" key="1">
    <citation type="journal article" date="2015" name="Int. J. Syst. Evol. Microbiol.">
        <title>Erwinia iniecta sp. nov., isolated from Russian wheat aphids (Diuraphis noxia).</title>
        <authorList>
            <person name="Campillo T."/>
            <person name="Luna E."/>
            <person name="Portier P."/>
            <person name="Fischer-Le Saux M."/>
            <person name="Lapitan N."/>
            <person name="Tisserat N.A."/>
            <person name="Leach J.E."/>
        </authorList>
    </citation>
    <scope>NUCLEOTIDE SEQUENCE [LARGE SCALE GENOMIC DNA]</scope>
    <source>
        <strain evidence="4 6">B120</strain>
        <strain evidence="3 5">B149</strain>
    </source>
</reference>
<dbReference type="AlphaFoldDB" id="A0A0L7T1L7"/>
<evidence type="ECO:0000313" key="4">
    <source>
        <dbReference type="EMBL" id="KOC92145.1"/>
    </source>
</evidence>
<dbReference type="InterPro" id="IPR001296">
    <property type="entry name" value="Glyco_trans_1"/>
</dbReference>
<feature type="domain" description="Glycosyl transferase family 1" evidence="1">
    <location>
        <begin position="186"/>
        <end position="325"/>
    </location>
</feature>
<feature type="domain" description="Glycosyltransferase subfamily 4-like N-terminal" evidence="2">
    <location>
        <begin position="12"/>
        <end position="175"/>
    </location>
</feature>
<organism evidence="3 5">
    <name type="scientific">Winslowiella iniecta</name>
    <dbReference type="NCBI Taxonomy" id="1560201"/>
    <lineage>
        <taxon>Bacteria</taxon>
        <taxon>Pseudomonadati</taxon>
        <taxon>Pseudomonadota</taxon>
        <taxon>Gammaproteobacteria</taxon>
        <taxon>Enterobacterales</taxon>
        <taxon>Erwiniaceae</taxon>
        <taxon>Winslowiella</taxon>
    </lineage>
</organism>
<dbReference type="InterPro" id="IPR028098">
    <property type="entry name" value="Glyco_trans_4-like_N"/>
</dbReference>
<evidence type="ECO:0000313" key="6">
    <source>
        <dbReference type="Proteomes" id="UP000037088"/>
    </source>
</evidence>
<dbReference type="Proteomes" id="UP000036851">
    <property type="component" value="Unassembled WGS sequence"/>
</dbReference>
<proteinExistence type="predicted"/>
<evidence type="ECO:0000313" key="3">
    <source>
        <dbReference type="EMBL" id="KOC89223.1"/>
    </source>
</evidence>
<evidence type="ECO:0000259" key="2">
    <source>
        <dbReference type="Pfam" id="PF13439"/>
    </source>
</evidence>
<dbReference type="OrthoDB" id="9777346at2"/>
<comment type="caution">
    <text evidence="3">The sequence shown here is derived from an EMBL/GenBank/DDBJ whole genome shotgun (WGS) entry which is preliminary data.</text>
</comment>
<evidence type="ECO:0000259" key="1">
    <source>
        <dbReference type="Pfam" id="PF00534"/>
    </source>
</evidence>
<dbReference type="Pfam" id="PF00534">
    <property type="entry name" value="Glycos_transf_1"/>
    <property type="match status" value="1"/>
</dbReference>
<dbReference type="PANTHER" id="PTHR45947:SF3">
    <property type="entry name" value="SULFOQUINOVOSYL TRANSFERASE SQD2"/>
    <property type="match status" value="1"/>
</dbReference>
<gene>
    <name evidence="4" type="ORF">NG42_02770</name>
    <name evidence="3" type="ORF">NG43_19115</name>
</gene>
<dbReference type="EMBL" id="JRXE01000003">
    <property type="protein sequence ID" value="KOC92145.1"/>
    <property type="molecule type" value="Genomic_DNA"/>
</dbReference>
<dbReference type="Proteomes" id="UP000037088">
    <property type="component" value="Unassembled WGS sequence"/>
</dbReference>
<dbReference type="Gene3D" id="3.40.50.2000">
    <property type="entry name" value="Glycogen Phosphorylase B"/>
    <property type="match status" value="2"/>
</dbReference>
<dbReference type="InterPro" id="IPR050194">
    <property type="entry name" value="Glycosyltransferase_grp1"/>
</dbReference>
<keyword evidence="6" id="KW-1185">Reference proteome</keyword>
<name>A0A0L7T1L7_9GAMM</name>